<keyword evidence="3" id="KW-1185">Reference proteome</keyword>
<comment type="caution">
    <text evidence="2">The sequence shown here is derived from an EMBL/GenBank/DDBJ whole genome shotgun (WGS) entry which is preliminary data.</text>
</comment>
<name>A0ABV8DHV2_9BURK</name>
<feature type="compositionally biased region" description="Basic residues" evidence="1">
    <location>
        <begin position="115"/>
        <end position="128"/>
    </location>
</feature>
<feature type="region of interest" description="Disordered" evidence="1">
    <location>
        <begin position="100"/>
        <end position="128"/>
    </location>
</feature>
<feature type="region of interest" description="Disordered" evidence="1">
    <location>
        <begin position="1"/>
        <end position="20"/>
    </location>
</feature>
<evidence type="ECO:0000313" key="3">
    <source>
        <dbReference type="Proteomes" id="UP001595693"/>
    </source>
</evidence>
<sequence length="128" mass="14133">MKPTSNPISRNASSAGSTPTHFVQEHKGLCILALPASFRRSIPTKRWNEIHRELHAQVLELIERLPAAVHFVELPLCVAQITGDIDPAEIGQRFTQEDFILEPRGRTGETSSRATPRRAASKKGASRA</sequence>
<reference evidence="3" key="1">
    <citation type="journal article" date="2019" name="Int. J. Syst. Evol. Microbiol.">
        <title>The Global Catalogue of Microorganisms (GCM) 10K type strain sequencing project: providing services to taxonomists for standard genome sequencing and annotation.</title>
        <authorList>
            <consortium name="The Broad Institute Genomics Platform"/>
            <consortium name="The Broad Institute Genome Sequencing Center for Infectious Disease"/>
            <person name="Wu L."/>
            <person name="Ma J."/>
        </authorList>
    </citation>
    <scope>NUCLEOTIDE SEQUENCE [LARGE SCALE GENOMIC DNA]</scope>
    <source>
        <strain evidence="3">CCUG 2113</strain>
    </source>
</reference>
<proteinExistence type="predicted"/>
<evidence type="ECO:0000256" key="1">
    <source>
        <dbReference type="SAM" id="MobiDB-lite"/>
    </source>
</evidence>
<dbReference type="RefSeq" id="WP_238385795.1">
    <property type="nucleotide sequence ID" value="NZ_JAMXAX010000194.1"/>
</dbReference>
<organism evidence="2 3">
    <name type="scientific">Acidovorax facilis</name>
    <dbReference type="NCBI Taxonomy" id="12917"/>
    <lineage>
        <taxon>Bacteria</taxon>
        <taxon>Pseudomonadati</taxon>
        <taxon>Pseudomonadota</taxon>
        <taxon>Betaproteobacteria</taxon>
        <taxon>Burkholderiales</taxon>
        <taxon>Comamonadaceae</taxon>
        <taxon>Acidovorax</taxon>
    </lineage>
</organism>
<gene>
    <name evidence="2" type="ORF">ACFOW3_25115</name>
</gene>
<evidence type="ECO:0000313" key="2">
    <source>
        <dbReference type="EMBL" id="MFC3937907.1"/>
    </source>
</evidence>
<accession>A0ABV8DHV2</accession>
<dbReference type="Proteomes" id="UP001595693">
    <property type="component" value="Unassembled WGS sequence"/>
</dbReference>
<protein>
    <submittedName>
        <fullName evidence="2">Uncharacterized protein</fullName>
    </submittedName>
</protein>
<dbReference type="EMBL" id="JBHSAJ010000148">
    <property type="protein sequence ID" value="MFC3937907.1"/>
    <property type="molecule type" value="Genomic_DNA"/>
</dbReference>